<dbReference type="Gene3D" id="3.20.20.140">
    <property type="entry name" value="Metal-dependent hydrolases"/>
    <property type="match status" value="1"/>
</dbReference>
<dbReference type="PANTHER" id="PTHR43114:SF6">
    <property type="entry name" value="ADENINE DEAMINASE"/>
    <property type="match status" value="1"/>
</dbReference>
<evidence type="ECO:0000256" key="4">
    <source>
        <dbReference type="ARBA" id="ARBA00022801"/>
    </source>
</evidence>
<dbReference type="GO" id="GO:0005829">
    <property type="term" value="C:cytosol"/>
    <property type="evidence" value="ECO:0007669"/>
    <property type="project" value="TreeGrafter"/>
</dbReference>
<name>A0A437MEP7_9PROT</name>
<evidence type="ECO:0000313" key="8">
    <source>
        <dbReference type="Proteomes" id="UP000282957"/>
    </source>
</evidence>
<comment type="similarity">
    <text evidence="2">Belongs to the metallo-dependent hydrolases superfamily. Adenosine and AMP deaminases family.</text>
</comment>
<comment type="caution">
    <text evidence="7">The sequence shown here is derived from an EMBL/GenBank/DDBJ whole genome shotgun (WGS) entry which is preliminary data.</text>
</comment>
<dbReference type="PANTHER" id="PTHR43114">
    <property type="entry name" value="ADENINE DEAMINASE"/>
    <property type="match status" value="1"/>
</dbReference>
<dbReference type="SUPFAM" id="SSF51556">
    <property type="entry name" value="Metallo-dependent hydrolases"/>
    <property type="match status" value="1"/>
</dbReference>
<gene>
    <name evidence="7" type="ORF">EOD42_13465</name>
</gene>
<evidence type="ECO:0000259" key="6">
    <source>
        <dbReference type="Pfam" id="PF00962"/>
    </source>
</evidence>
<proteinExistence type="inferred from homology"/>
<accession>A0A437MEP7</accession>
<dbReference type="RefSeq" id="WP_127788057.1">
    <property type="nucleotide sequence ID" value="NZ_SACL01000004.1"/>
</dbReference>
<keyword evidence="4" id="KW-0378">Hydrolase</keyword>
<dbReference type="GO" id="GO:0000034">
    <property type="term" value="F:adenine deaminase activity"/>
    <property type="evidence" value="ECO:0007669"/>
    <property type="project" value="TreeGrafter"/>
</dbReference>
<organism evidence="7 8">
    <name type="scientific">Rhodovarius crocodyli</name>
    <dbReference type="NCBI Taxonomy" id="1979269"/>
    <lineage>
        <taxon>Bacteria</taxon>
        <taxon>Pseudomonadati</taxon>
        <taxon>Pseudomonadota</taxon>
        <taxon>Alphaproteobacteria</taxon>
        <taxon>Acetobacterales</taxon>
        <taxon>Roseomonadaceae</taxon>
        <taxon>Rhodovarius</taxon>
    </lineage>
</organism>
<evidence type="ECO:0000313" key="7">
    <source>
        <dbReference type="EMBL" id="RVT96124.1"/>
    </source>
</evidence>
<dbReference type="GO" id="GO:0046872">
    <property type="term" value="F:metal ion binding"/>
    <property type="evidence" value="ECO:0007669"/>
    <property type="project" value="UniProtKB-KW"/>
</dbReference>
<evidence type="ECO:0000256" key="1">
    <source>
        <dbReference type="ARBA" id="ARBA00001947"/>
    </source>
</evidence>
<dbReference type="OrthoDB" id="105475at2"/>
<keyword evidence="5" id="KW-0862">Zinc</keyword>
<dbReference type="InterPro" id="IPR032466">
    <property type="entry name" value="Metal_Hydrolase"/>
</dbReference>
<dbReference type="InterPro" id="IPR006330">
    <property type="entry name" value="Ado/ade_deaminase"/>
</dbReference>
<dbReference type="EMBL" id="SACL01000004">
    <property type="protein sequence ID" value="RVT96124.1"/>
    <property type="molecule type" value="Genomic_DNA"/>
</dbReference>
<keyword evidence="3" id="KW-0479">Metal-binding</keyword>
<evidence type="ECO:0000256" key="3">
    <source>
        <dbReference type="ARBA" id="ARBA00022723"/>
    </source>
</evidence>
<keyword evidence="8" id="KW-1185">Reference proteome</keyword>
<dbReference type="GO" id="GO:0043103">
    <property type="term" value="P:hypoxanthine salvage"/>
    <property type="evidence" value="ECO:0007669"/>
    <property type="project" value="TreeGrafter"/>
</dbReference>
<dbReference type="GO" id="GO:0006146">
    <property type="term" value="P:adenine catabolic process"/>
    <property type="evidence" value="ECO:0007669"/>
    <property type="project" value="TreeGrafter"/>
</dbReference>
<dbReference type="InterPro" id="IPR001365">
    <property type="entry name" value="A_deaminase_dom"/>
</dbReference>
<reference evidence="7 8" key="1">
    <citation type="submission" date="2019-01" db="EMBL/GenBank/DDBJ databases">
        <authorList>
            <person name="Chen W.-M."/>
        </authorList>
    </citation>
    <scope>NUCLEOTIDE SEQUENCE [LARGE SCALE GENOMIC DNA]</scope>
    <source>
        <strain evidence="7 8">CCP-6</strain>
    </source>
</reference>
<dbReference type="Pfam" id="PF00962">
    <property type="entry name" value="A_deaminase"/>
    <property type="match status" value="1"/>
</dbReference>
<dbReference type="Proteomes" id="UP000282957">
    <property type="component" value="Unassembled WGS sequence"/>
</dbReference>
<sequence>MLTEAFFRAIPKLALHDHLLGTISRETFQDLAEKRRATITAEEIAAFYIRGEKPVGVLRAFRALESEVLREPEDFHRITYEYLTAHARQGVVHAEIFWNPTGSCRDATDYARLRSGIIAGFEDARRDLGVSALLIPSIDREASPEAAMAMVEWMIEQPHVQAVGIGIDYNEVKGPPGQFVPAYRLAGRHGLLRTAHAGEFGCPPANIRTAIHEMGVDRLDHAYTAIDDPDLCREIADRNLIVTVVPSNSYYLRTLPRDSWAAEHPIRRMPALGLRIHPNTDDPTMHLVTPARAWGMMHWEFGFGPDALRAFLLNGIDGAFVEEAQKSVWRAEHLAAFDTLLKEHAP</sequence>
<dbReference type="AlphaFoldDB" id="A0A437MEP7"/>
<protein>
    <submittedName>
        <fullName evidence="7">Adenosine deaminase</fullName>
    </submittedName>
</protein>
<feature type="domain" description="Adenosine deaminase" evidence="6">
    <location>
        <begin position="11"/>
        <end position="327"/>
    </location>
</feature>
<evidence type="ECO:0000256" key="5">
    <source>
        <dbReference type="ARBA" id="ARBA00022833"/>
    </source>
</evidence>
<evidence type="ECO:0000256" key="2">
    <source>
        <dbReference type="ARBA" id="ARBA00006676"/>
    </source>
</evidence>
<comment type="cofactor">
    <cofactor evidence="1">
        <name>Zn(2+)</name>
        <dbReference type="ChEBI" id="CHEBI:29105"/>
    </cofactor>
</comment>